<evidence type="ECO:0000256" key="8">
    <source>
        <dbReference type="ARBA" id="ARBA00023012"/>
    </source>
</evidence>
<dbReference type="Proteomes" id="UP001447842">
    <property type="component" value="Chromosome"/>
</dbReference>
<dbReference type="InterPro" id="IPR011622">
    <property type="entry name" value="7TMR_DISM_rcpt_extracell_dom2"/>
</dbReference>
<dbReference type="PANTHER" id="PTHR43065:SF10">
    <property type="entry name" value="PEROXIDE STRESS-ACTIVATED HISTIDINE KINASE MAK3"/>
    <property type="match status" value="1"/>
</dbReference>
<evidence type="ECO:0000256" key="7">
    <source>
        <dbReference type="ARBA" id="ARBA00022840"/>
    </source>
</evidence>
<comment type="catalytic activity">
    <reaction evidence="1">
        <text>ATP + protein L-histidine = ADP + protein N-phospho-L-histidine.</text>
        <dbReference type="EC" id="2.7.13.3"/>
    </reaction>
</comment>
<dbReference type="PRINTS" id="PR00344">
    <property type="entry name" value="BCTRLSENSOR"/>
</dbReference>
<feature type="transmembrane region" description="Helical" evidence="9">
    <location>
        <begin position="274"/>
        <end position="292"/>
    </location>
</feature>
<evidence type="ECO:0000259" key="10">
    <source>
        <dbReference type="PROSITE" id="PS50109"/>
    </source>
</evidence>
<dbReference type="SMART" id="SM00387">
    <property type="entry name" value="HATPase_c"/>
    <property type="match status" value="1"/>
</dbReference>
<keyword evidence="12" id="KW-1185">Reference proteome</keyword>
<dbReference type="Pfam" id="PF07696">
    <property type="entry name" value="7TMR-DISMED2"/>
    <property type="match status" value="1"/>
</dbReference>
<evidence type="ECO:0000256" key="3">
    <source>
        <dbReference type="ARBA" id="ARBA00022553"/>
    </source>
</evidence>
<feature type="transmembrane region" description="Helical" evidence="9">
    <location>
        <begin position="329"/>
        <end position="350"/>
    </location>
</feature>
<dbReference type="RefSeq" id="WP_345969961.1">
    <property type="nucleotide sequence ID" value="NZ_CP147920.1"/>
</dbReference>
<keyword evidence="5" id="KW-0547">Nucleotide-binding</keyword>
<evidence type="ECO:0000256" key="5">
    <source>
        <dbReference type="ARBA" id="ARBA00022741"/>
    </source>
</evidence>
<accession>A0ABZ3H8M4</accession>
<dbReference type="EC" id="2.7.13.3" evidence="2"/>
<evidence type="ECO:0000256" key="9">
    <source>
        <dbReference type="SAM" id="Phobius"/>
    </source>
</evidence>
<dbReference type="Gene3D" id="1.10.287.130">
    <property type="match status" value="1"/>
</dbReference>
<dbReference type="PANTHER" id="PTHR43065">
    <property type="entry name" value="SENSOR HISTIDINE KINASE"/>
    <property type="match status" value="1"/>
</dbReference>
<evidence type="ECO:0000313" key="11">
    <source>
        <dbReference type="EMBL" id="XAU14885.1"/>
    </source>
</evidence>
<sequence length="650" mass="73798">MLRTIFIALLLSLHAVAGGIVLDASQRGAINIVPHSTYLIETNTSFSPETILKQTARFKPAGNAIYNFGFVEKPIWIQFALTRPVEDQTEWILSIGNSHIDEYTLYRIDADGLTRLSRDGDTVNAPRAYASRLFWEKLPLTEGTTSYLLQVKTQGALQIPLTVEQLSGAYRDESFSNLLFGLFYGVMLLLLVYNMVLYIFVREIHYFNYLAFLASYMLFQLNFDGLGPEWLWPGNVWMANSGLAFFIFFSAMFGFRFARYFLVLKRYAPQAERIIAFAEFLSFLGVLSVLLLDYHTAVTAAAVWSAIIPWVLIYAGIKVLPNYHAARYYLAGWIVFLLATILVALNQLGVVPTHPVMLYTQQAGSLIQMILLSFALADRINMMKHEHLAKLREFNEQLQAKIALKVDELREKDRIMILQSRQAAMGEMIENIAHQWRQPLNQLSLIQSNIFFEYQLGNLSEKKMQTYQEQSETLMEYMTHTIDDFRNFFMPNRARENFCICGAIEKVLELFRPTLNRYNIGIDLKCDGRPGALGHENEFSQVMLNLLNNAKDAMLEHGTKKPQVTIRVQTGGTMIMVAVCDNGGGVADDIIDRVFDPYFTTKFKSQGTGIGLYMVKTIMEKSMNGGVSVQNRGAGACFILELPQKEHDAK</sequence>
<feature type="transmembrane region" description="Helical" evidence="9">
    <location>
        <begin position="298"/>
        <end position="317"/>
    </location>
</feature>
<dbReference type="InterPro" id="IPR036890">
    <property type="entry name" value="HATPase_C_sf"/>
</dbReference>
<organism evidence="11 12">
    <name type="scientific">Sulfurimonas diazotrophicus</name>
    <dbReference type="NCBI Taxonomy" id="3131939"/>
    <lineage>
        <taxon>Bacteria</taxon>
        <taxon>Pseudomonadati</taxon>
        <taxon>Campylobacterota</taxon>
        <taxon>Epsilonproteobacteria</taxon>
        <taxon>Campylobacterales</taxon>
        <taxon>Sulfurimonadaceae</taxon>
        <taxon>Sulfurimonas</taxon>
    </lineage>
</organism>
<dbReference type="SUPFAM" id="SSF47384">
    <property type="entry name" value="Homodimeric domain of signal transducing histidine kinase"/>
    <property type="match status" value="1"/>
</dbReference>
<dbReference type="Gene3D" id="2.60.40.2380">
    <property type="match status" value="1"/>
</dbReference>
<dbReference type="InterPro" id="IPR005467">
    <property type="entry name" value="His_kinase_dom"/>
</dbReference>
<gene>
    <name evidence="11" type="ORF">WCY31_11655</name>
</gene>
<evidence type="ECO:0000256" key="4">
    <source>
        <dbReference type="ARBA" id="ARBA00022679"/>
    </source>
</evidence>
<feature type="transmembrane region" description="Helical" evidence="9">
    <location>
        <begin position="178"/>
        <end position="199"/>
    </location>
</feature>
<keyword evidence="8" id="KW-0902">Two-component regulatory system</keyword>
<keyword evidence="9" id="KW-0812">Transmembrane</keyword>
<keyword evidence="3" id="KW-0597">Phosphoprotein</keyword>
<feature type="transmembrane region" description="Helical" evidence="9">
    <location>
        <begin position="243"/>
        <end position="262"/>
    </location>
</feature>
<keyword evidence="6 11" id="KW-0418">Kinase</keyword>
<evidence type="ECO:0000256" key="1">
    <source>
        <dbReference type="ARBA" id="ARBA00000085"/>
    </source>
</evidence>
<feature type="domain" description="Histidine kinase" evidence="10">
    <location>
        <begin position="431"/>
        <end position="646"/>
    </location>
</feature>
<dbReference type="SUPFAM" id="SSF55874">
    <property type="entry name" value="ATPase domain of HSP90 chaperone/DNA topoisomerase II/histidine kinase"/>
    <property type="match status" value="1"/>
</dbReference>
<dbReference type="InterPro" id="IPR004358">
    <property type="entry name" value="Sig_transdc_His_kin-like_C"/>
</dbReference>
<dbReference type="PROSITE" id="PS50109">
    <property type="entry name" value="HIS_KIN"/>
    <property type="match status" value="1"/>
</dbReference>
<evidence type="ECO:0000256" key="2">
    <source>
        <dbReference type="ARBA" id="ARBA00012438"/>
    </source>
</evidence>
<keyword evidence="9" id="KW-1133">Transmembrane helix</keyword>
<dbReference type="InterPro" id="IPR036097">
    <property type="entry name" value="HisK_dim/P_sf"/>
</dbReference>
<dbReference type="Pfam" id="PF02518">
    <property type="entry name" value="HATPase_c"/>
    <property type="match status" value="1"/>
</dbReference>
<keyword evidence="9" id="KW-0472">Membrane</keyword>
<protein>
    <recommendedName>
        <fullName evidence="2">histidine kinase</fullName>
        <ecNumber evidence="2">2.7.13.3</ecNumber>
    </recommendedName>
</protein>
<name>A0ABZ3H8M4_9BACT</name>
<reference evidence="11 12" key="1">
    <citation type="submission" date="2024-03" db="EMBL/GenBank/DDBJ databases">
        <title>Sulfurimonas sp. HSL3-1.</title>
        <authorList>
            <person name="Wang S."/>
        </authorList>
    </citation>
    <scope>NUCLEOTIDE SEQUENCE [LARGE SCALE GENOMIC DNA]</scope>
    <source>
        <strain evidence="11 12">HSL3-1</strain>
    </source>
</reference>
<dbReference type="InterPro" id="IPR003594">
    <property type="entry name" value="HATPase_dom"/>
</dbReference>
<evidence type="ECO:0000313" key="12">
    <source>
        <dbReference type="Proteomes" id="UP001447842"/>
    </source>
</evidence>
<dbReference type="Pfam" id="PF07695">
    <property type="entry name" value="7TMR-DISM_7TM"/>
    <property type="match status" value="1"/>
</dbReference>
<evidence type="ECO:0000256" key="6">
    <source>
        <dbReference type="ARBA" id="ARBA00022777"/>
    </source>
</evidence>
<feature type="transmembrane region" description="Helical" evidence="9">
    <location>
        <begin position="206"/>
        <end position="223"/>
    </location>
</feature>
<keyword evidence="4" id="KW-0808">Transferase</keyword>
<keyword evidence="7" id="KW-0067">ATP-binding</keyword>
<dbReference type="InterPro" id="IPR011623">
    <property type="entry name" value="7TMR_DISM_rcpt_extracell_dom1"/>
</dbReference>
<dbReference type="EMBL" id="CP147920">
    <property type="protein sequence ID" value="XAU14885.1"/>
    <property type="molecule type" value="Genomic_DNA"/>
</dbReference>
<proteinExistence type="predicted"/>
<dbReference type="Gene3D" id="3.30.565.10">
    <property type="entry name" value="Histidine kinase-like ATPase, C-terminal domain"/>
    <property type="match status" value="1"/>
</dbReference>
<dbReference type="GO" id="GO:0016301">
    <property type="term" value="F:kinase activity"/>
    <property type="evidence" value="ECO:0007669"/>
    <property type="project" value="UniProtKB-KW"/>
</dbReference>